<sequence length="210" mass="21243">MLLPSALPPAAAPAVAPALAPARDRDRDRDLHDAALAVWRSLARALYALAAAPGVETGPPAARAAALYDLSSALLLQGGPAFREPVPGALRAALAGHPGAPALDPLLRAVKDHARVRVAVLRPAAPGRGRPETDLPAEPRPVSPARLAGLLRRCADGLGAGGPAPLPPGCPDRFAGLGREEFARLAAALAPYDGEPPAPIADGPAVAPTR</sequence>
<protein>
    <submittedName>
        <fullName evidence="2">Uncharacterized protein</fullName>
    </submittedName>
</protein>
<feature type="compositionally biased region" description="Pro residues" evidence="1">
    <location>
        <begin position="1"/>
        <end position="11"/>
    </location>
</feature>
<feature type="compositionally biased region" description="Low complexity" evidence="1">
    <location>
        <begin position="12"/>
        <end position="21"/>
    </location>
</feature>
<feature type="region of interest" description="Disordered" evidence="1">
    <location>
        <begin position="123"/>
        <end position="142"/>
    </location>
</feature>
<name>A0ABZ1RHD6_9ACTN</name>
<evidence type="ECO:0000313" key="2">
    <source>
        <dbReference type="EMBL" id="WUO45934.1"/>
    </source>
</evidence>
<organism evidence="2 3">
    <name type="scientific">Streptomyces goshikiensis</name>
    <dbReference type="NCBI Taxonomy" id="1942"/>
    <lineage>
        <taxon>Bacteria</taxon>
        <taxon>Bacillati</taxon>
        <taxon>Actinomycetota</taxon>
        <taxon>Actinomycetes</taxon>
        <taxon>Kitasatosporales</taxon>
        <taxon>Streptomycetaceae</taxon>
        <taxon>Streptomyces</taxon>
    </lineage>
</organism>
<gene>
    <name evidence="2" type="ORF">OHU17_08840</name>
</gene>
<evidence type="ECO:0000313" key="3">
    <source>
        <dbReference type="Proteomes" id="UP001432075"/>
    </source>
</evidence>
<dbReference type="Proteomes" id="UP001432075">
    <property type="component" value="Chromosome"/>
</dbReference>
<reference evidence="2" key="1">
    <citation type="submission" date="2022-10" db="EMBL/GenBank/DDBJ databases">
        <title>The complete genomes of actinobacterial strains from the NBC collection.</title>
        <authorList>
            <person name="Joergensen T.S."/>
            <person name="Alvarez Arevalo M."/>
            <person name="Sterndorff E.B."/>
            <person name="Faurdal D."/>
            <person name="Vuksanovic O."/>
            <person name="Mourched A.-S."/>
            <person name="Charusanti P."/>
            <person name="Shaw S."/>
            <person name="Blin K."/>
            <person name="Weber T."/>
        </authorList>
    </citation>
    <scope>NUCLEOTIDE SEQUENCE</scope>
    <source>
        <strain evidence="2">NBC_00283</strain>
    </source>
</reference>
<accession>A0ABZ1RHD6</accession>
<dbReference type="EMBL" id="CP108057">
    <property type="protein sequence ID" value="WUO45934.1"/>
    <property type="molecule type" value="Genomic_DNA"/>
</dbReference>
<dbReference type="RefSeq" id="WP_328775670.1">
    <property type="nucleotide sequence ID" value="NZ_CP108057.1"/>
</dbReference>
<feature type="region of interest" description="Disordered" evidence="1">
    <location>
        <begin position="1"/>
        <end position="26"/>
    </location>
</feature>
<evidence type="ECO:0000256" key="1">
    <source>
        <dbReference type="SAM" id="MobiDB-lite"/>
    </source>
</evidence>
<keyword evidence="3" id="KW-1185">Reference proteome</keyword>
<proteinExistence type="predicted"/>